<gene>
    <name evidence="3" type="ORF">HYT40_01625</name>
</gene>
<accession>A0A931WP07</accession>
<dbReference type="GO" id="GO:0016799">
    <property type="term" value="F:hydrolase activity, hydrolyzing N-glycosyl compounds"/>
    <property type="evidence" value="ECO:0007669"/>
    <property type="project" value="InterPro"/>
</dbReference>
<dbReference type="GO" id="GO:0006284">
    <property type="term" value="P:base-excision repair"/>
    <property type="evidence" value="ECO:0007669"/>
    <property type="project" value="InterPro"/>
</dbReference>
<feature type="domain" description="FPG-type" evidence="2">
    <location>
        <begin position="4"/>
        <end position="38"/>
    </location>
</feature>
<dbReference type="GO" id="GO:0003677">
    <property type="term" value="F:DNA binding"/>
    <property type="evidence" value="ECO:0007669"/>
    <property type="project" value="InterPro"/>
</dbReference>
<sequence length="39" mass="4541">MIYILYSWMGEPCPRCGAKIKRIVIAQRGAHYCPKCQRV</sequence>
<dbReference type="PROSITE" id="PS51066">
    <property type="entry name" value="ZF_FPG_2"/>
    <property type="match status" value="1"/>
</dbReference>
<dbReference type="EMBL" id="JACOZA010000040">
    <property type="protein sequence ID" value="MBI2096837.1"/>
    <property type="molecule type" value="Genomic_DNA"/>
</dbReference>
<name>A0A931WP07_9BACT</name>
<keyword evidence="1" id="KW-0479">Metal-binding</keyword>
<dbReference type="SUPFAM" id="SSF57716">
    <property type="entry name" value="Glucocorticoid receptor-like (DNA-binding domain)"/>
    <property type="match status" value="1"/>
</dbReference>
<comment type="caution">
    <text evidence="3">The sequence shown here is derived from an EMBL/GenBank/DDBJ whole genome shotgun (WGS) entry which is preliminary data.</text>
</comment>
<dbReference type="InterPro" id="IPR000214">
    <property type="entry name" value="Znf_DNA_glyclase/AP_lyase"/>
</dbReference>
<evidence type="ECO:0000313" key="3">
    <source>
        <dbReference type="EMBL" id="MBI2096837.1"/>
    </source>
</evidence>
<dbReference type="AlphaFoldDB" id="A0A931WP07"/>
<proteinExistence type="predicted"/>
<dbReference type="Pfam" id="PF06827">
    <property type="entry name" value="zf-FPG_IleRS"/>
    <property type="match status" value="1"/>
</dbReference>
<organism evidence="3 4">
    <name type="scientific">Candidatus Sungiibacteriota bacterium</name>
    <dbReference type="NCBI Taxonomy" id="2750080"/>
    <lineage>
        <taxon>Bacteria</taxon>
        <taxon>Candidatus Sungiibacteriota</taxon>
    </lineage>
</organism>
<reference evidence="3" key="1">
    <citation type="submission" date="2020-07" db="EMBL/GenBank/DDBJ databases">
        <title>Huge and variable diversity of episymbiotic CPR bacteria and DPANN archaea in groundwater ecosystems.</title>
        <authorList>
            <person name="He C.Y."/>
            <person name="Keren R."/>
            <person name="Whittaker M."/>
            <person name="Farag I.F."/>
            <person name="Doudna J."/>
            <person name="Cate J.H.D."/>
            <person name="Banfield J.F."/>
        </authorList>
    </citation>
    <scope>NUCLEOTIDE SEQUENCE</scope>
    <source>
        <strain evidence="3">NC_groundwater_193_Ag_S-0.1um_51_7</strain>
    </source>
</reference>
<keyword evidence="1" id="KW-0863">Zinc-finger</keyword>
<protein>
    <recommendedName>
        <fullName evidence="2">FPG-type domain-containing protein</fullName>
    </recommendedName>
</protein>
<evidence type="ECO:0000313" key="4">
    <source>
        <dbReference type="Proteomes" id="UP000724148"/>
    </source>
</evidence>
<dbReference type="Proteomes" id="UP000724148">
    <property type="component" value="Unassembled WGS sequence"/>
</dbReference>
<dbReference type="PROSITE" id="PS01242">
    <property type="entry name" value="ZF_FPG_1"/>
    <property type="match status" value="1"/>
</dbReference>
<dbReference type="GO" id="GO:0003906">
    <property type="term" value="F:DNA-(apurinic or apyrimidinic site) endonuclease activity"/>
    <property type="evidence" value="ECO:0007669"/>
    <property type="project" value="InterPro"/>
</dbReference>
<dbReference type="InterPro" id="IPR015887">
    <property type="entry name" value="DNA_glyclase_Znf_dom_DNA_BS"/>
</dbReference>
<evidence type="ECO:0000256" key="1">
    <source>
        <dbReference type="PROSITE-ProRule" id="PRU00391"/>
    </source>
</evidence>
<dbReference type="Gene3D" id="1.10.8.50">
    <property type="match status" value="1"/>
</dbReference>
<dbReference type="InterPro" id="IPR010663">
    <property type="entry name" value="Znf_FPG/IleRS"/>
</dbReference>
<keyword evidence="1" id="KW-0862">Zinc</keyword>
<dbReference type="GO" id="GO:0008270">
    <property type="term" value="F:zinc ion binding"/>
    <property type="evidence" value="ECO:0007669"/>
    <property type="project" value="UniProtKB-KW"/>
</dbReference>
<evidence type="ECO:0000259" key="2">
    <source>
        <dbReference type="PROSITE" id="PS51066"/>
    </source>
</evidence>